<accession>A0A7S9LFL7</accession>
<dbReference type="Proteomes" id="UP000594430">
    <property type="component" value="Chromosome"/>
</dbReference>
<organism evidence="1 2">
    <name type="scientific">Pseudomonas fulva</name>
    <dbReference type="NCBI Taxonomy" id="47880"/>
    <lineage>
        <taxon>Bacteria</taxon>
        <taxon>Pseudomonadati</taxon>
        <taxon>Pseudomonadota</taxon>
        <taxon>Gammaproteobacteria</taxon>
        <taxon>Pseudomonadales</taxon>
        <taxon>Pseudomonadaceae</taxon>
        <taxon>Pseudomonas</taxon>
    </lineage>
</organism>
<evidence type="ECO:0000313" key="2">
    <source>
        <dbReference type="Proteomes" id="UP000594430"/>
    </source>
</evidence>
<dbReference type="RefSeq" id="WP_028687075.1">
    <property type="nucleotide sequence ID" value="NZ_BQHM01000007.1"/>
</dbReference>
<reference evidence="1 2" key="1">
    <citation type="submission" date="2020-11" db="EMBL/GenBank/DDBJ databases">
        <title>Pseudomonas fulva producing VIM-24.</title>
        <authorList>
            <person name="Liu S."/>
        </authorList>
    </citation>
    <scope>NUCLEOTIDE SEQUENCE [LARGE SCALE GENOMIC DNA]</scope>
    <source>
        <strain evidence="1 2">ZDHY414</strain>
    </source>
</reference>
<dbReference type="GeneID" id="93443472"/>
<name>A0A7S9LFL7_9PSED</name>
<protein>
    <submittedName>
        <fullName evidence="1">Uncharacterized protein</fullName>
    </submittedName>
</protein>
<gene>
    <name evidence="1" type="ORF">IZU98_17530</name>
</gene>
<dbReference type="AlphaFoldDB" id="A0A7S9LFL7"/>
<dbReference type="EMBL" id="CP064946">
    <property type="protein sequence ID" value="QPH48179.1"/>
    <property type="molecule type" value="Genomic_DNA"/>
</dbReference>
<sequence length="164" mass="18503">MGKRRESAFKLYFGNDENESKAIVRFTDDDGLGIGLDGGDVAKVTKGQMVAQHTEMGPEYLDHLGGKLRATLWVEIVDSWEKDGNWGGYLKVACEHLKGQYLDSKSGWVRPYSKKYDPVTFVDKDDYYEIWQGDPGTGKPLSIEGGVLRFMDDKTNIGQWNIKD</sequence>
<proteinExistence type="predicted"/>
<evidence type="ECO:0000313" key="1">
    <source>
        <dbReference type="EMBL" id="QPH48179.1"/>
    </source>
</evidence>